<dbReference type="KEGG" id="pfj:MYCFIDRAFT_209779"/>
<evidence type="ECO:0000313" key="1">
    <source>
        <dbReference type="EMBL" id="EME88340.1"/>
    </source>
</evidence>
<organism evidence="1 2">
    <name type="scientific">Pseudocercospora fijiensis (strain CIRAD86)</name>
    <name type="common">Black leaf streak disease fungus</name>
    <name type="synonym">Mycosphaerella fijiensis</name>
    <dbReference type="NCBI Taxonomy" id="383855"/>
    <lineage>
        <taxon>Eukaryota</taxon>
        <taxon>Fungi</taxon>
        <taxon>Dikarya</taxon>
        <taxon>Ascomycota</taxon>
        <taxon>Pezizomycotina</taxon>
        <taxon>Dothideomycetes</taxon>
        <taxon>Dothideomycetidae</taxon>
        <taxon>Mycosphaerellales</taxon>
        <taxon>Mycosphaerellaceae</taxon>
        <taxon>Pseudocercospora</taxon>
    </lineage>
</organism>
<name>N1Q6Z2_PSEFD</name>
<sequence>MHSLVPTASPHRRITAPALRIASIASFVACCHCHCQPSRPASLLPSPVPHHRRLLLPHVPLQ</sequence>
<protein>
    <submittedName>
        <fullName evidence="1">Uncharacterized protein</fullName>
    </submittedName>
</protein>
<evidence type="ECO:0000313" key="2">
    <source>
        <dbReference type="Proteomes" id="UP000016932"/>
    </source>
</evidence>
<gene>
    <name evidence="1" type="ORF">MYCFIDRAFT_209779</name>
</gene>
<dbReference type="Proteomes" id="UP000016932">
    <property type="component" value="Unassembled WGS sequence"/>
</dbReference>
<reference evidence="1 2" key="1">
    <citation type="journal article" date="2012" name="PLoS Pathog.">
        <title>Diverse lifestyles and strategies of plant pathogenesis encoded in the genomes of eighteen Dothideomycetes fungi.</title>
        <authorList>
            <person name="Ohm R.A."/>
            <person name="Feau N."/>
            <person name="Henrissat B."/>
            <person name="Schoch C.L."/>
            <person name="Horwitz B.A."/>
            <person name="Barry K.W."/>
            <person name="Condon B.J."/>
            <person name="Copeland A.C."/>
            <person name="Dhillon B."/>
            <person name="Glaser F."/>
            <person name="Hesse C.N."/>
            <person name="Kosti I."/>
            <person name="LaButti K."/>
            <person name="Lindquist E.A."/>
            <person name="Lucas S."/>
            <person name="Salamov A.A."/>
            <person name="Bradshaw R.E."/>
            <person name="Ciuffetti L."/>
            <person name="Hamelin R.C."/>
            <person name="Kema G.H.J."/>
            <person name="Lawrence C."/>
            <person name="Scott J.A."/>
            <person name="Spatafora J.W."/>
            <person name="Turgeon B.G."/>
            <person name="de Wit P.J.G.M."/>
            <person name="Zhong S."/>
            <person name="Goodwin S.B."/>
            <person name="Grigoriev I.V."/>
        </authorList>
    </citation>
    <scope>NUCLEOTIDE SEQUENCE [LARGE SCALE GENOMIC DNA]</scope>
    <source>
        <strain evidence="1 2">CIRAD86</strain>
    </source>
</reference>
<dbReference type="RefSeq" id="XP_007921418.1">
    <property type="nucleotide sequence ID" value="XM_007923227.1"/>
</dbReference>
<proteinExistence type="predicted"/>
<dbReference type="EMBL" id="KB446555">
    <property type="protein sequence ID" value="EME88340.1"/>
    <property type="molecule type" value="Genomic_DNA"/>
</dbReference>
<dbReference type="VEuPathDB" id="FungiDB:MYCFIDRAFT_209779"/>
<dbReference type="HOGENOM" id="CLU_2905161_0_0_1"/>
<keyword evidence="2" id="KW-1185">Reference proteome</keyword>
<dbReference type="AlphaFoldDB" id="N1Q6Z2"/>
<accession>N1Q6Z2</accession>
<dbReference type="GeneID" id="19336892"/>